<keyword evidence="7" id="KW-1185">Reference proteome</keyword>
<comment type="similarity">
    <text evidence="1">Belongs to the peptidase S33 family.</text>
</comment>
<dbReference type="Gene3D" id="3.40.50.1820">
    <property type="entry name" value="alpha/beta hydrolase"/>
    <property type="match status" value="1"/>
</dbReference>
<reference evidence="6" key="1">
    <citation type="submission" date="2021-01" db="EMBL/GenBank/DDBJ databases">
        <title>Whole genome shotgun sequence of Sinosporangium siamense NBRC 109515.</title>
        <authorList>
            <person name="Komaki H."/>
            <person name="Tamura T."/>
        </authorList>
    </citation>
    <scope>NUCLEOTIDE SEQUENCE</scope>
    <source>
        <strain evidence="6">NBRC 109515</strain>
    </source>
</reference>
<dbReference type="Proteomes" id="UP000606172">
    <property type="component" value="Unassembled WGS sequence"/>
</dbReference>
<dbReference type="Pfam" id="PF00561">
    <property type="entry name" value="Abhydrolase_1"/>
    <property type="match status" value="1"/>
</dbReference>
<dbReference type="InterPro" id="IPR051601">
    <property type="entry name" value="Serine_prot/Carboxylest_S33"/>
</dbReference>
<name>A0A919VGP3_9ACTN</name>
<dbReference type="InterPro" id="IPR029058">
    <property type="entry name" value="AB_hydrolase_fold"/>
</dbReference>
<dbReference type="PANTHER" id="PTHR43248:SF29">
    <property type="entry name" value="TRIPEPTIDYL AMINOPEPTIDASE"/>
    <property type="match status" value="1"/>
</dbReference>
<proteinExistence type="inferred from homology"/>
<evidence type="ECO:0000313" key="6">
    <source>
        <dbReference type="EMBL" id="GII97309.1"/>
    </source>
</evidence>
<evidence type="ECO:0000259" key="4">
    <source>
        <dbReference type="Pfam" id="PF00561"/>
    </source>
</evidence>
<evidence type="ECO:0000313" key="7">
    <source>
        <dbReference type="Proteomes" id="UP000606172"/>
    </source>
</evidence>
<evidence type="ECO:0000256" key="1">
    <source>
        <dbReference type="ARBA" id="ARBA00010088"/>
    </source>
</evidence>
<keyword evidence="3" id="KW-0378">Hydrolase</keyword>
<feature type="domain" description="Peptidase S33 tripeptidyl aminopeptidase-like C-terminal" evidence="5">
    <location>
        <begin position="383"/>
        <end position="482"/>
    </location>
</feature>
<evidence type="ECO:0000256" key="2">
    <source>
        <dbReference type="ARBA" id="ARBA00022729"/>
    </source>
</evidence>
<dbReference type="GO" id="GO:0016787">
    <property type="term" value="F:hydrolase activity"/>
    <property type="evidence" value="ECO:0007669"/>
    <property type="project" value="UniProtKB-KW"/>
</dbReference>
<keyword evidence="2" id="KW-0732">Signal</keyword>
<dbReference type="EMBL" id="BOOW01000057">
    <property type="protein sequence ID" value="GII97309.1"/>
    <property type="molecule type" value="Genomic_DNA"/>
</dbReference>
<protein>
    <submittedName>
        <fullName evidence="6">Peptidase</fullName>
    </submittedName>
</protein>
<dbReference type="PANTHER" id="PTHR43248">
    <property type="entry name" value="2-SUCCINYL-6-HYDROXY-2,4-CYCLOHEXADIENE-1-CARBOXYLATE SYNTHASE"/>
    <property type="match status" value="1"/>
</dbReference>
<dbReference type="Pfam" id="PF08386">
    <property type="entry name" value="Abhydrolase_4"/>
    <property type="match status" value="1"/>
</dbReference>
<organism evidence="6 7">
    <name type="scientific">Sinosporangium siamense</name>
    <dbReference type="NCBI Taxonomy" id="1367973"/>
    <lineage>
        <taxon>Bacteria</taxon>
        <taxon>Bacillati</taxon>
        <taxon>Actinomycetota</taxon>
        <taxon>Actinomycetes</taxon>
        <taxon>Streptosporangiales</taxon>
        <taxon>Streptosporangiaceae</taxon>
        <taxon>Sinosporangium</taxon>
    </lineage>
</organism>
<dbReference type="InterPro" id="IPR000073">
    <property type="entry name" value="AB_hydrolase_1"/>
</dbReference>
<dbReference type="AlphaFoldDB" id="A0A919VGP3"/>
<comment type="caution">
    <text evidence="6">The sequence shown here is derived from an EMBL/GenBank/DDBJ whole genome shotgun (WGS) entry which is preliminary data.</text>
</comment>
<evidence type="ECO:0000259" key="5">
    <source>
        <dbReference type="Pfam" id="PF08386"/>
    </source>
</evidence>
<dbReference type="InterPro" id="IPR013595">
    <property type="entry name" value="Pept_S33_TAP-like_C"/>
</dbReference>
<feature type="domain" description="AB hydrolase-1" evidence="4">
    <location>
        <begin position="72"/>
        <end position="280"/>
    </location>
</feature>
<gene>
    <name evidence="6" type="ORF">Ssi02_75400</name>
</gene>
<sequence length="485" mass="50652">MFTFLPAPASASTAKAGPGAISWGACDDLPARTPDLECGTLTVPLDHGKPDGDTVGIPLVRAKATGNRAGSLLMHFGGNGAHRSEFAAAYTALASLRTRYDIVAYDQRGSGGDSQVKCGSDRAVDRLYSLTAGLKRASERRRFFQEAEAFTQACAKNSGRILPHLGAAENARDIERLRAALGDEKLNYYGLSFGSVVGGVYATLYPGKVGRMVLDAPLDTHQTPADLAKNSVRYVQQTYEQFLAACVKGGCDLGKTTKAANHTVERLVKRLKHTPLKVGNRELGSVLAVNGLGQMAVPGLWAEVESALASAVKGDGRALLRLADAAVGRTDNGVYSPYGGARSLMASIGTYCHDRGRETPKGLVRVDAELTRISPLFGPLAVFSAPNNSSVAACAFWPVPAGTEGRTVDHTGTTPIVVVDSTGDVVAPPSGAALMAARLRTAVRVTYQGTAHGAYVAGIPCVADAVEGYLLKGILPADGSTCPPV</sequence>
<accession>A0A919VGP3</accession>
<dbReference type="SUPFAM" id="SSF53474">
    <property type="entry name" value="alpha/beta-Hydrolases"/>
    <property type="match status" value="1"/>
</dbReference>
<evidence type="ECO:0000256" key="3">
    <source>
        <dbReference type="ARBA" id="ARBA00022801"/>
    </source>
</evidence>